<feature type="region of interest" description="Disordered" evidence="1">
    <location>
        <begin position="701"/>
        <end position="808"/>
    </location>
</feature>
<dbReference type="OrthoDB" id="511599at2759"/>
<name>A0A5N5QL32_9AGAM</name>
<reference evidence="4 5" key="1">
    <citation type="journal article" date="2019" name="Fungal Biol. Biotechnol.">
        <title>Draft genome sequence of fastidious pathogen Ceratobasidium theobromae, which causes vascular-streak dieback in Theobroma cacao.</title>
        <authorList>
            <person name="Ali S.S."/>
            <person name="Asman A."/>
            <person name="Shao J."/>
            <person name="Firmansyah A.P."/>
            <person name="Susilo A.W."/>
            <person name="Rosmana A."/>
            <person name="McMahon P."/>
            <person name="Junaid M."/>
            <person name="Guest D."/>
            <person name="Kheng T.Y."/>
            <person name="Meinhardt L.W."/>
            <person name="Bailey B.A."/>
        </authorList>
    </citation>
    <scope>NUCLEOTIDE SEQUENCE [LARGE SCALE GENOMIC DNA]</scope>
    <source>
        <strain evidence="4 5">CT2</strain>
    </source>
</reference>
<gene>
    <name evidence="4" type="ORF">CTheo_4063</name>
</gene>
<dbReference type="Pfam" id="PF14608">
    <property type="entry name" value="zf-CCCH_2"/>
    <property type="match status" value="3"/>
</dbReference>
<feature type="region of interest" description="Disordered" evidence="1">
    <location>
        <begin position="1102"/>
        <end position="1156"/>
    </location>
</feature>
<feature type="domain" description="Nab2 type CCCH zinc finger 4" evidence="2">
    <location>
        <begin position="989"/>
        <end position="1011"/>
    </location>
</feature>
<dbReference type="Gene3D" id="3.40.50.300">
    <property type="entry name" value="P-loop containing nucleotide triphosphate hydrolases"/>
    <property type="match status" value="1"/>
</dbReference>
<accession>A0A5N5QL32</accession>
<dbReference type="InterPro" id="IPR056808">
    <property type="entry name" value="HTH_AAA"/>
</dbReference>
<dbReference type="Proteomes" id="UP000383932">
    <property type="component" value="Unassembled WGS sequence"/>
</dbReference>
<feature type="compositionally biased region" description="Gly residues" evidence="1">
    <location>
        <begin position="876"/>
        <end position="910"/>
    </location>
</feature>
<comment type="caution">
    <text evidence="4">The sequence shown here is derived from an EMBL/GenBank/DDBJ whole genome shotgun (WGS) entry which is preliminary data.</text>
</comment>
<feature type="compositionally biased region" description="Basic and acidic residues" evidence="1">
    <location>
        <begin position="62"/>
        <end position="73"/>
    </location>
</feature>
<feature type="compositionally biased region" description="Acidic residues" evidence="1">
    <location>
        <begin position="1141"/>
        <end position="1150"/>
    </location>
</feature>
<feature type="compositionally biased region" description="Polar residues" evidence="1">
    <location>
        <begin position="719"/>
        <end position="728"/>
    </location>
</feature>
<evidence type="ECO:0008006" key="6">
    <source>
        <dbReference type="Google" id="ProtNLM"/>
    </source>
</evidence>
<dbReference type="EMBL" id="SSOP01000063">
    <property type="protein sequence ID" value="KAB5592472.1"/>
    <property type="molecule type" value="Genomic_DNA"/>
</dbReference>
<evidence type="ECO:0000313" key="4">
    <source>
        <dbReference type="EMBL" id="KAB5592472.1"/>
    </source>
</evidence>
<dbReference type="PANTHER" id="PTHR36168">
    <property type="entry name" value="CHROMOSOME 1, WHOLE GENOME SHOTGUN SEQUENCE"/>
    <property type="match status" value="1"/>
</dbReference>
<evidence type="ECO:0000256" key="1">
    <source>
        <dbReference type="SAM" id="MobiDB-lite"/>
    </source>
</evidence>
<feature type="region of interest" description="Disordered" evidence="1">
    <location>
        <begin position="874"/>
        <end position="959"/>
    </location>
</feature>
<feature type="compositionally biased region" description="Polar residues" evidence="1">
    <location>
        <begin position="49"/>
        <end position="60"/>
    </location>
</feature>
<dbReference type="Pfam" id="PF21803">
    <property type="entry name" value="Nab2-zf4"/>
    <property type="match status" value="1"/>
</dbReference>
<protein>
    <recommendedName>
        <fullName evidence="6">AAA+ ATPase domain-containing protein</fullName>
    </recommendedName>
</protein>
<dbReference type="InterPro" id="IPR027417">
    <property type="entry name" value="P-loop_NTPase"/>
</dbReference>
<dbReference type="Pfam" id="PF24913">
    <property type="entry name" value="WHD_AAA_fung"/>
    <property type="match status" value="1"/>
</dbReference>
<dbReference type="SUPFAM" id="SSF52540">
    <property type="entry name" value="P-loop containing nucleoside triphosphate hydrolases"/>
    <property type="match status" value="1"/>
</dbReference>
<dbReference type="InterPro" id="IPR049017">
    <property type="entry name" value="Nab2_Znf4"/>
</dbReference>
<feature type="compositionally biased region" description="Basic and acidic residues" evidence="1">
    <location>
        <begin position="754"/>
        <end position="766"/>
    </location>
</feature>
<organism evidence="4 5">
    <name type="scientific">Ceratobasidium theobromae</name>
    <dbReference type="NCBI Taxonomy" id="1582974"/>
    <lineage>
        <taxon>Eukaryota</taxon>
        <taxon>Fungi</taxon>
        <taxon>Dikarya</taxon>
        <taxon>Basidiomycota</taxon>
        <taxon>Agaricomycotina</taxon>
        <taxon>Agaricomycetes</taxon>
        <taxon>Cantharellales</taxon>
        <taxon>Ceratobasidiaceae</taxon>
        <taxon>Ceratobasidium</taxon>
    </lineage>
</organism>
<proteinExistence type="predicted"/>
<feature type="region of interest" description="Disordered" evidence="1">
    <location>
        <begin position="49"/>
        <end position="73"/>
    </location>
</feature>
<keyword evidence="5" id="KW-1185">Reference proteome</keyword>
<evidence type="ECO:0000259" key="2">
    <source>
        <dbReference type="Pfam" id="PF21803"/>
    </source>
</evidence>
<sequence>MLGTARVGLGMLALRRGQAASRLRVTGTLGYSQRGLKLFPRFFARMSPPRQQQQINQTGSDGKPHPEGHHKPTDVGIVNPVSLPGTGIGMFGFGAGGGADAVVTTLIGIAVVFIGGVAYMTWYKANVLNKVSGEPTLPEPLFMLCVLKIESAFAPGYDPALELANHPSRGGEVDENGIRSYAQSSRHMKRREQETVDSIMEGKEAGHYFLFLGPKGSGKTTMMIDGMRKVDANGVAMCDAHPDLEVFRLRLGKALNYEYNEDTQTGLFQRRDPREGGPRLDIERAMNKLEKVAIRRAKKTKRPLVVIFNNIHLFNNDDEGRNLLQQLQQRAESWAESGIVTMVFTSDDFWPYPVMRQIANRMQTFSVKDLDHMESFKAFKKLREETIGKENVELDEILAEAAEVAGGRLAYLSRLARSVDIKQAIERLKDGEKAWLLTNTGLIPDCDDDVMDEQKWSSCTWLLLREFVKRRREEEEKAEAAKAANPDAESSSPVEAIPIPSIPYYECRQIMTRPDFLDQLDRLNIITIDMHHEVRLDSMLTLEAAKEVVMEPGFDELLEGVRDRVDEIESLHRTRELTFKDVEAGDRIRVMVDKGGWRLFKYVLAMLTVATVAMDDKSLLEYEMWLCYIPAPHAGVSAIQKELVAKGYNLVMAEYITIMLINSKTAGKLITTELVDLVGQEYDTSFTSWLFDEVARVSGSSAGTSAEVKSESPGDSKPQLASNPTSGDTPGAPSPSYKRRADARSPSPASKARRITELPDRPRAMREGSSNNEPQPVRSLLDRVEPPRRHGGFDHVQAQIDSVTRGPHGSRMMGRGGGMGMNGHHQQQQQQQMMMNQMMGGVNPMMFQEIMANQVALMSQMAANMGMLQGAPQMMGPGGPGFGFPNGHGQGPGTSGRGRGGARGGRGGNMGDRPPTGSHQHQPQPQSQQPQQPQQTPQIAAPQPRPHAPPAASLQVPTRPQSPTLCKFGINCTNAACRYSHPSAEGGLVLSSEYCEKGLECKDADCTKGHPSPAAVNGVPVQTPAPQTRPSAPTGGIPCKFGIACTRPGCTFMHPQKNAKPCRFGINCTRVDCTFDHPPGRIIPGSAPPKSSHKSMTFRATAPTASMQSGPVSKKFGPGGVPVANAEASKPHGGAKTESDNGGEDEDDVEAALAAA</sequence>
<dbReference type="PANTHER" id="PTHR36168:SF1">
    <property type="entry name" value="ORC1-LIKE AAA ATPASE DOMAIN-CONTAINING PROTEIN"/>
    <property type="match status" value="1"/>
</dbReference>
<dbReference type="AlphaFoldDB" id="A0A5N5QL32"/>
<feature type="domain" description="AAA protein C-terminal winged helix" evidence="3">
    <location>
        <begin position="439"/>
        <end position="569"/>
    </location>
</feature>
<evidence type="ECO:0000259" key="3">
    <source>
        <dbReference type="Pfam" id="PF24913"/>
    </source>
</evidence>
<evidence type="ECO:0000313" key="5">
    <source>
        <dbReference type="Proteomes" id="UP000383932"/>
    </source>
</evidence>
<dbReference type="Gene3D" id="4.10.1000.40">
    <property type="match status" value="2"/>
</dbReference>
<feature type="compositionally biased region" description="Low complexity" evidence="1">
    <location>
        <begin position="911"/>
        <end position="942"/>
    </location>
</feature>
<feature type="compositionally biased region" description="Basic and acidic residues" evidence="1">
    <location>
        <begin position="780"/>
        <end position="793"/>
    </location>
</feature>